<sequence length="437" mass="49361">MASLNVLVVEDEKVHRELLKMTLEEEGYRVWSVPSAEKALPILAQEEVEVAVLDVRLPGMSGLELLRRIKQERPEVEVIVITAFGEIEDAVSAIKAGAFHYLVKPYEPEVLLNLIRRCGELVRLRKGPVDSGPLVYRSQAMKEVLRQAEIFARTEAPVLILGESGVGKELLARHLHERSGRKGPFIAVNCAAIPENIFEAELFGYERGAFTGAEVAKPGLIEEAERGTLFLDEIGEMPLNLQGKLLRFLQEGEFRRLGSNQIRKSQARIVAATNEDLEKAVAEKRFREDLYFRLNVLTLKIPPLRERPEDILPLATYFLEKFNRKYGKKVTLSAEAARRLVEYPFPGNVRELENLLHRAVLVCPKEIRPEDLGLEGKKQGLTIGLPSGKTLPEMVAEVERLLIREALERTGYVQTRAAKLLGIDEKSLRYKRKKYGL</sequence>
<keyword evidence="6" id="KW-0238">DNA-binding</keyword>
<keyword evidence="4" id="KW-0902">Two-component regulatory system</keyword>
<protein>
    <submittedName>
        <fullName evidence="11">Sigma-54-dependent Fis family transcriptional regulator</fullName>
    </submittedName>
</protein>
<dbReference type="Gene3D" id="3.40.50.2300">
    <property type="match status" value="1"/>
</dbReference>
<dbReference type="AlphaFoldDB" id="A0A7V5NZ99"/>
<evidence type="ECO:0000256" key="1">
    <source>
        <dbReference type="ARBA" id="ARBA00022553"/>
    </source>
</evidence>
<dbReference type="InterPro" id="IPR003593">
    <property type="entry name" value="AAA+_ATPase"/>
</dbReference>
<feature type="modified residue" description="4-aspartylphosphate" evidence="8">
    <location>
        <position position="54"/>
    </location>
</feature>
<dbReference type="InterPro" id="IPR002197">
    <property type="entry name" value="HTH_Fis"/>
</dbReference>
<dbReference type="FunFam" id="3.40.50.300:FF:000006">
    <property type="entry name" value="DNA-binding transcriptional regulator NtrC"/>
    <property type="match status" value="1"/>
</dbReference>
<dbReference type="Gene3D" id="1.10.10.60">
    <property type="entry name" value="Homeodomain-like"/>
    <property type="match status" value="1"/>
</dbReference>
<dbReference type="SMART" id="SM00382">
    <property type="entry name" value="AAA"/>
    <property type="match status" value="1"/>
</dbReference>
<keyword evidence="1 8" id="KW-0597">Phosphoprotein</keyword>
<keyword evidence="3" id="KW-0067">ATP-binding</keyword>
<dbReference type="InterPro" id="IPR009057">
    <property type="entry name" value="Homeodomain-like_sf"/>
</dbReference>
<dbReference type="CDD" id="cd00009">
    <property type="entry name" value="AAA"/>
    <property type="match status" value="1"/>
</dbReference>
<evidence type="ECO:0000259" key="10">
    <source>
        <dbReference type="PROSITE" id="PS50110"/>
    </source>
</evidence>
<dbReference type="PROSITE" id="PS50045">
    <property type="entry name" value="SIGMA54_INTERACT_4"/>
    <property type="match status" value="1"/>
</dbReference>
<dbReference type="PRINTS" id="PR01590">
    <property type="entry name" value="HTHFIS"/>
</dbReference>
<keyword evidence="5" id="KW-0805">Transcription regulation</keyword>
<dbReference type="InterPro" id="IPR002078">
    <property type="entry name" value="Sigma_54_int"/>
</dbReference>
<dbReference type="PANTHER" id="PTHR32071:SF21">
    <property type="entry name" value="TRANSCRIPTIONAL REGULATORY PROTEIN FLGR"/>
    <property type="match status" value="1"/>
</dbReference>
<dbReference type="Proteomes" id="UP000886101">
    <property type="component" value="Unassembled WGS sequence"/>
</dbReference>
<evidence type="ECO:0000256" key="8">
    <source>
        <dbReference type="PROSITE-ProRule" id="PRU00169"/>
    </source>
</evidence>
<organism evidence="11">
    <name type="scientific">Thermodesulfatator atlanticus</name>
    <dbReference type="NCBI Taxonomy" id="501497"/>
    <lineage>
        <taxon>Bacteria</taxon>
        <taxon>Pseudomonadati</taxon>
        <taxon>Thermodesulfobacteriota</taxon>
        <taxon>Thermodesulfobacteria</taxon>
        <taxon>Thermodesulfobacteriales</taxon>
        <taxon>Thermodesulfatatoraceae</taxon>
        <taxon>Thermodesulfatator</taxon>
    </lineage>
</organism>
<reference evidence="11" key="1">
    <citation type="journal article" date="2020" name="mSystems">
        <title>Genome- and Community-Level Interaction Insights into Carbon Utilization and Element Cycling Functions of Hydrothermarchaeota in Hydrothermal Sediment.</title>
        <authorList>
            <person name="Zhou Z."/>
            <person name="Liu Y."/>
            <person name="Xu W."/>
            <person name="Pan J."/>
            <person name="Luo Z.H."/>
            <person name="Li M."/>
        </authorList>
    </citation>
    <scope>NUCLEOTIDE SEQUENCE [LARGE SCALE GENOMIC DNA]</scope>
    <source>
        <strain evidence="11">HyVt-533</strain>
    </source>
</reference>
<feature type="domain" description="Sigma-54 factor interaction" evidence="9">
    <location>
        <begin position="134"/>
        <end position="361"/>
    </location>
</feature>
<dbReference type="PROSITE" id="PS00688">
    <property type="entry name" value="SIGMA54_INTERACT_3"/>
    <property type="match status" value="1"/>
</dbReference>
<dbReference type="GO" id="GO:0006355">
    <property type="term" value="P:regulation of DNA-templated transcription"/>
    <property type="evidence" value="ECO:0007669"/>
    <property type="project" value="InterPro"/>
</dbReference>
<evidence type="ECO:0000256" key="4">
    <source>
        <dbReference type="ARBA" id="ARBA00023012"/>
    </source>
</evidence>
<keyword evidence="2" id="KW-0547">Nucleotide-binding</keyword>
<comment type="caution">
    <text evidence="11">The sequence shown here is derived from an EMBL/GenBank/DDBJ whole genome shotgun (WGS) entry which is preliminary data.</text>
</comment>
<dbReference type="SMART" id="SM00448">
    <property type="entry name" value="REC"/>
    <property type="match status" value="1"/>
</dbReference>
<dbReference type="InterPro" id="IPR027417">
    <property type="entry name" value="P-loop_NTPase"/>
</dbReference>
<dbReference type="InterPro" id="IPR025944">
    <property type="entry name" value="Sigma_54_int_dom_CS"/>
</dbReference>
<dbReference type="InterPro" id="IPR011006">
    <property type="entry name" value="CheY-like_superfamily"/>
</dbReference>
<dbReference type="Gene3D" id="1.10.8.60">
    <property type="match status" value="1"/>
</dbReference>
<dbReference type="Pfam" id="PF25601">
    <property type="entry name" value="AAA_lid_14"/>
    <property type="match status" value="1"/>
</dbReference>
<dbReference type="PROSITE" id="PS00675">
    <property type="entry name" value="SIGMA54_INTERACT_1"/>
    <property type="match status" value="1"/>
</dbReference>
<name>A0A7V5NZ99_9BACT</name>
<evidence type="ECO:0000313" key="11">
    <source>
        <dbReference type="EMBL" id="HHI96987.1"/>
    </source>
</evidence>
<dbReference type="InterPro" id="IPR025662">
    <property type="entry name" value="Sigma_54_int_dom_ATP-bd_1"/>
</dbReference>
<dbReference type="SUPFAM" id="SSF52172">
    <property type="entry name" value="CheY-like"/>
    <property type="match status" value="1"/>
</dbReference>
<dbReference type="Pfam" id="PF00158">
    <property type="entry name" value="Sigma54_activat"/>
    <property type="match status" value="1"/>
</dbReference>
<dbReference type="InterPro" id="IPR058031">
    <property type="entry name" value="AAA_lid_NorR"/>
</dbReference>
<evidence type="ECO:0000256" key="5">
    <source>
        <dbReference type="ARBA" id="ARBA00023015"/>
    </source>
</evidence>
<feature type="domain" description="Response regulatory" evidence="10">
    <location>
        <begin position="5"/>
        <end position="119"/>
    </location>
</feature>
<dbReference type="GO" id="GO:0005524">
    <property type="term" value="F:ATP binding"/>
    <property type="evidence" value="ECO:0007669"/>
    <property type="project" value="UniProtKB-KW"/>
</dbReference>
<dbReference type="FunFam" id="3.40.50.2300:FF:000018">
    <property type="entry name" value="DNA-binding transcriptional regulator NtrC"/>
    <property type="match status" value="1"/>
</dbReference>
<evidence type="ECO:0000259" key="9">
    <source>
        <dbReference type="PROSITE" id="PS50045"/>
    </source>
</evidence>
<dbReference type="Pfam" id="PF00072">
    <property type="entry name" value="Response_reg"/>
    <property type="match status" value="1"/>
</dbReference>
<proteinExistence type="predicted"/>
<dbReference type="PROSITE" id="PS50110">
    <property type="entry name" value="RESPONSE_REGULATORY"/>
    <property type="match status" value="1"/>
</dbReference>
<gene>
    <name evidence="11" type="ORF">ENJ96_03970</name>
</gene>
<dbReference type="Gene3D" id="3.40.50.300">
    <property type="entry name" value="P-loop containing nucleotide triphosphate hydrolases"/>
    <property type="match status" value="1"/>
</dbReference>
<dbReference type="InterPro" id="IPR001789">
    <property type="entry name" value="Sig_transdc_resp-reg_receiver"/>
</dbReference>
<dbReference type="Pfam" id="PF02954">
    <property type="entry name" value="HTH_8"/>
    <property type="match status" value="1"/>
</dbReference>
<evidence type="ECO:0000256" key="2">
    <source>
        <dbReference type="ARBA" id="ARBA00022741"/>
    </source>
</evidence>
<dbReference type="SUPFAM" id="SSF46689">
    <property type="entry name" value="Homeodomain-like"/>
    <property type="match status" value="1"/>
</dbReference>
<accession>A0A7V5NZ99</accession>
<evidence type="ECO:0000256" key="7">
    <source>
        <dbReference type="ARBA" id="ARBA00023163"/>
    </source>
</evidence>
<dbReference type="PANTHER" id="PTHR32071">
    <property type="entry name" value="TRANSCRIPTIONAL REGULATORY PROTEIN"/>
    <property type="match status" value="1"/>
</dbReference>
<keyword evidence="7" id="KW-0804">Transcription</keyword>
<evidence type="ECO:0000256" key="3">
    <source>
        <dbReference type="ARBA" id="ARBA00022840"/>
    </source>
</evidence>
<evidence type="ECO:0000256" key="6">
    <source>
        <dbReference type="ARBA" id="ARBA00023125"/>
    </source>
</evidence>
<dbReference type="GO" id="GO:0043565">
    <property type="term" value="F:sequence-specific DNA binding"/>
    <property type="evidence" value="ECO:0007669"/>
    <property type="project" value="InterPro"/>
</dbReference>
<dbReference type="GO" id="GO:0000160">
    <property type="term" value="P:phosphorelay signal transduction system"/>
    <property type="evidence" value="ECO:0007669"/>
    <property type="project" value="UniProtKB-KW"/>
</dbReference>
<dbReference type="EMBL" id="DROK01000118">
    <property type="protein sequence ID" value="HHI96987.1"/>
    <property type="molecule type" value="Genomic_DNA"/>
</dbReference>
<dbReference type="SUPFAM" id="SSF52540">
    <property type="entry name" value="P-loop containing nucleoside triphosphate hydrolases"/>
    <property type="match status" value="1"/>
</dbReference>